<keyword evidence="2" id="KW-0732">Signal</keyword>
<dbReference type="Pfam" id="PF16889">
    <property type="entry name" value="Hepar_II_III_N"/>
    <property type="match status" value="1"/>
</dbReference>
<evidence type="ECO:0000313" key="7">
    <source>
        <dbReference type="EMBL" id="WDR02350.1"/>
    </source>
</evidence>
<sequence length="719" mass="79600">MKLWALQERIAARAGRVLRRSLDQMRALSTPTYAATAGAQSQNERFGFLDHDFMVRLAALSPWHPGVISRLADDAIGHRFDLLGSGPVVVAHGIKCAGLAGISFDPVMAPDVDADGRWLDKLVNRSNVAESRRIWRCIEGGYTPIDWQLDFKSGYRWSEKTWYGRIRFGHLRGVDVKVPWELARMQHLPALALAAHYARAGLLAERTSYDYVREAKNQMLDFIATNPPGFGVNWACAMDVGIRVANMVVTFDMMAATGVDLGEDFQSIFSNSVLAHGRHIARNMEWSPIFRGNHYLANIAGLLFAAVHLSRSRETEIWLSFGTAELITELEYQFHPDGSTFEASVCYHRLSSEIVLWSFALLDNLPVEKHASFAQAIDWSEPTPPRRKSGPLALHTVPGTSRLGPIPPWCRERLHKMAGFTKALTRPDGLIVQFGDNDSGRFLNFGASEVHAARGNPGHPAWSLDHRSVVSGIDAFLGYGCEDAASAIIAAFAGRGSLANTRPTAAKCPDASVGNIDIWNELLALSDTVEQVSAWRTDFCSRPGILDKLERQKFNGMGCFVFRSPTLYLAIRCGEIGIHGLGAHAHCDQLAIELLMDGKSLARDPGSYIYTPLPEVRNRYRSVMVHHAPRHLHHEPADLLLGVFDLRESAVGECLFFGDEGFVGRHRGYGFDVYRIVRVCNDRVSIVDFSPDGHHISDPQPDKIDFSSGYGFADGTGPR</sequence>
<keyword evidence="4" id="KW-0456">Lyase</keyword>
<dbReference type="Gene3D" id="2.70.98.70">
    <property type="match status" value="1"/>
</dbReference>
<organism evidence="7 8">
    <name type="scientific">Devosia algicola</name>
    <dbReference type="NCBI Taxonomy" id="3026418"/>
    <lineage>
        <taxon>Bacteria</taxon>
        <taxon>Pseudomonadati</taxon>
        <taxon>Pseudomonadota</taxon>
        <taxon>Alphaproteobacteria</taxon>
        <taxon>Hyphomicrobiales</taxon>
        <taxon>Devosiaceae</taxon>
        <taxon>Devosia</taxon>
    </lineage>
</organism>
<evidence type="ECO:0000259" key="5">
    <source>
        <dbReference type="Pfam" id="PF07940"/>
    </source>
</evidence>
<dbReference type="EMBL" id="CP118246">
    <property type="protein sequence ID" value="WDR02350.1"/>
    <property type="molecule type" value="Genomic_DNA"/>
</dbReference>
<dbReference type="PANTHER" id="PTHR39210">
    <property type="entry name" value="HEPARIN-SULFATE LYASE"/>
    <property type="match status" value="1"/>
</dbReference>
<dbReference type="InterPro" id="IPR031680">
    <property type="entry name" value="Hepar_II_III_N"/>
</dbReference>
<dbReference type="InterPro" id="IPR012480">
    <property type="entry name" value="Hepar_II_III_C"/>
</dbReference>
<dbReference type="PANTHER" id="PTHR39210:SF1">
    <property type="entry name" value="HEPARIN-SULFATE LYASE"/>
    <property type="match status" value="1"/>
</dbReference>
<dbReference type="RefSeq" id="WP_282218755.1">
    <property type="nucleotide sequence ID" value="NZ_CP118246.1"/>
</dbReference>
<dbReference type="InterPro" id="IPR008929">
    <property type="entry name" value="Chondroitin_lyas"/>
</dbReference>
<name>A0ABY7YMN8_9HYPH</name>
<dbReference type="Pfam" id="PF07940">
    <property type="entry name" value="Hepar_II_III_C"/>
    <property type="match status" value="1"/>
</dbReference>
<feature type="domain" description="Heparin-sulfate lyase N-terminal" evidence="6">
    <location>
        <begin position="145"/>
        <end position="356"/>
    </location>
</feature>
<comment type="subcellular location">
    <subcellularLocation>
        <location evidence="1">Periplasm</location>
    </subcellularLocation>
</comment>
<evidence type="ECO:0000256" key="3">
    <source>
        <dbReference type="ARBA" id="ARBA00022764"/>
    </source>
</evidence>
<evidence type="ECO:0000259" key="6">
    <source>
        <dbReference type="Pfam" id="PF16889"/>
    </source>
</evidence>
<reference evidence="7 8" key="1">
    <citation type="submission" date="2023-02" db="EMBL/GenBank/DDBJ databases">
        <title>Devosia algicola sp. nov., isolated from the phycosphere of marine algae.</title>
        <authorList>
            <person name="Kim J.M."/>
            <person name="Lee J.K."/>
            <person name="Choi B.J."/>
            <person name="Bayburt H."/>
            <person name="Jeon C.O."/>
        </authorList>
    </citation>
    <scope>NUCLEOTIDE SEQUENCE [LARGE SCALE GENOMIC DNA]</scope>
    <source>
        <strain evidence="7 8">G20-9</strain>
    </source>
</reference>
<feature type="domain" description="Heparinase II/III-like C-terminal" evidence="5">
    <location>
        <begin position="551"/>
        <end position="626"/>
    </location>
</feature>
<accession>A0ABY7YMN8</accession>
<evidence type="ECO:0000256" key="1">
    <source>
        <dbReference type="ARBA" id="ARBA00004418"/>
    </source>
</evidence>
<evidence type="ECO:0000313" key="8">
    <source>
        <dbReference type="Proteomes" id="UP001220530"/>
    </source>
</evidence>
<evidence type="ECO:0000256" key="2">
    <source>
        <dbReference type="ARBA" id="ARBA00022729"/>
    </source>
</evidence>
<dbReference type="Proteomes" id="UP001220530">
    <property type="component" value="Chromosome"/>
</dbReference>
<proteinExistence type="predicted"/>
<evidence type="ECO:0000256" key="4">
    <source>
        <dbReference type="ARBA" id="ARBA00023239"/>
    </source>
</evidence>
<protein>
    <submittedName>
        <fullName evidence="7">Heparinase II/III family protein</fullName>
    </submittedName>
</protein>
<dbReference type="SUPFAM" id="SSF48230">
    <property type="entry name" value="Chondroitin AC/alginate lyase"/>
    <property type="match status" value="1"/>
</dbReference>
<dbReference type="Gene3D" id="1.50.10.100">
    <property type="entry name" value="Chondroitin AC/alginate lyase"/>
    <property type="match status" value="1"/>
</dbReference>
<keyword evidence="3" id="KW-0574">Periplasm</keyword>
<keyword evidence="8" id="KW-1185">Reference proteome</keyword>
<gene>
    <name evidence="7" type="ORF">PSQ19_17275</name>
</gene>